<dbReference type="AlphaFoldDB" id="A0A0E0KWC6"/>
<evidence type="ECO:0000313" key="2">
    <source>
        <dbReference type="Proteomes" id="UP000026962"/>
    </source>
</evidence>
<dbReference type="HOGENOM" id="CLU_2546554_0_0_1"/>
<organism evidence="1">
    <name type="scientific">Oryza punctata</name>
    <name type="common">Red rice</name>
    <dbReference type="NCBI Taxonomy" id="4537"/>
    <lineage>
        <taxon>Eukaryota</taxon>
        <taxon>Viridiplantae</taxon>
        <taxon>Streptophyta</taxon>
        <taxon>Embryophyta</taxon>
        <taxon>Tracheophyta</taxon>
        <taxon>Spermatophyta</taxon>
        <taxon>Magnoliopsida</taxon>
        <taxon>Liliopsida</taxon>
        <taxon>Poales</taxon>
        <taxon>Poaceae</taxon>
        <taxon>BOP clade</taxon>
        <taxon>Oryzoideae</taxon>
        <taxon>Oryzeae</taxon>
        <taxon>Oryzinae</taxon>
        <taxon>Oryza</taxon>
    </lineage>
</organism>
<accession>A0A0E0KWC6</accession>
<keyword evidence="2" id="KW-1185">Reference proteome</keyword>
<evidence type="ECO:0000313" key="1">
    <source>
        <dbReference type="EnsemblPlants" id="OPUNC04G25990.1"/>
    </source>
</evidence>
<sequence>MVHGLRLPLLGVALTSEQERLPWLAGCHVLAPDKIESGAASSSLPFCFPFSNQPPFALSPLHTYDHEAVAEETRRAGEIRGTR</sequence>
<protein>
    <submittedName>
        <fullName evidence="1">Uncharacterized protein</fullName>
    </submittedName>
</protein>
<reference evidence="1" key="1">
    <citation type="submission" date="2015-04" db="UniProtKB">
        <authorList>
            <consortium name="EnsemblPlants"/>
        </authorList>
    </citation>
    <scope>IDENTIFICATION</scope>
</reference>
<dbReference type="Proteomes" id="UP000026962">
    <property type="component" value="Chromosome 4"/>
</dbReference>
<name>A0A0E0KWC6_ORYPU</name>
<proteinExistence type="predicted"/>
<dbReference type="EnsemblPlants" id="OPUNC04G25990.1">
    <property type="protein sequence ID" value="OPUNC04G25990.1"/>
    <property type="gene ID" value="OPUNC04G25990"/>
</dbReference>
<dbReference type="Gramene" id="OPUNC04G25990.1">
    <property type="protein sequence ID" value="OPUNC04G25990.1"/>
    <property type="gene ID" value="OPUNC04G25990"/>
</dbReference>
<reference evidence="1" key="2">
    <citation type="submission" date="2018-05" db="EMBL/GenBank/DDBJ databases">
        <title>OpunRS2 (Oryza punctata Reference Sequence Version 2).</title>
        <authorList>
            <person name="Zhang J."/>
            <person name="Kudrna D."/>
            <person name="Lee S."/>
            <person name="Talag J."/>
            <person name="Welchert J."/>
            <person name="Wing R.A."/>
        </authorList>
    </citation>
    <scope>NUCLEOTIDE SEQUENCE [LARGE SCALE GENOMIC DNA]</scope>
</reference>